<accession>A0ABT3TE30</accession>
<proteinExistence type="predicted"/>
<dbReference type="NCBIfam" id="TIGR02464">
    <property type="entry name" value="ribofla_fusion"/>
    <property type="match status" value="1"/>
</dbReference>
<dbReference type="InterPro" id="IPR012816">
    <property type="entry name" value="NADAR"/>
</dbReference>
<keyword evidence="5" id="KW-1185">Reference proteome</keyword>
<organism evidence="4 5">
    <name type="scientific">Candidatus Litorirhabdus singularis</name>
    <dbReference type="NCBI Taxonomy" id="2518993"/>
    <lineage>
        <taxon>Bacteria</taxon>
        <taxon>Pseudomonadati</taxon>
        <taxon>Pseudomonadota</taxon>
        <taxon>Gammaproteobacteria</taxon>
        <taxon>Cellvibrionales</taxon>
        <taxon>Halieaceae</taxon>
        <taxon>Candidatus Litorirhabdus</taxon>
    </lineage>
</organism>
<dbReference type="CDD" id="cd15457">
    <property type="entry name" value="NADAR"/>
    <property type="match status" value="1"/>
</dbReference>
<dbReference type="Proteomes" id="UP001143362">
    <property type="component" value="Unassembled WGS sequence"/>
</dbReference>
<evidence type="ECO:0000259" key="3">
    <source>
        <dbReference type="Pfam" id="PF08719"/>
    </source>
</evidence>
<protein>
    <submittedName>
        <fullName evidence="4">NADAR family protein</fullName>
    </submittedName>
</protein>
<evidence type="ECO:0000256" key="1">
    <source>
        <dbReference type="ARBA" id="ARBA00000022"/>
    </source>
</evidence>
<sequence>MLETPSEEDSIFLSRADVDEPLSSYSEYGFELEEVFWPSVEHYFHGMKFENEDYRERVRSAAHPKQAAKLGRTRFKRIRRDWSKVRRVVMTRAVYTKCRTHPEVASRLLATGDKTLVENSQYDYFWGCGRDRRGHNNYGMVLMDVRERLREEAASLTD</sequence>
<dbReference type="EMBL" id="SHNN01000001">
    <property type="protein sequence ID" value="MCX2980573.1"/>
    <property type="molecule type" value="Genomic_DNA"/>
</dbReference>
<name>A0ABT3TE30_9GAMM</name>
<dbReference type="InterPro" id="IPR037238">
    <property type="entry name" value="YbiA-like_sf"/>
</dbReference>
<evidence type="ECO:0000313" key="5">
    <source>
        <dbReference type="Proteomes" id="UP001143362"/>
    </source>
</evidence>
<reference evidence="4" key="1">
    <citation type="submission" date="2019-02" db="EMBL/GenBank/DDBJ databases">
        <authorList>
            <person name="Li S.-H."/>
        </authorList>
    </citation>
    <scope>NUCLEOTIDE SEQUENCE</scope>
    <source>
        <strain evidence="4">IMCC14734</strain>
    </source>
</reference>
<dbReference type="Pfam" id="PF08719">
    <property type="entry name" value="NADAR"/>
    <property type="match status" value="1"/>
</dbReference>
<evidence type="ECO:0000256" key="2">
    <source>
        <dbReference type="ARBA" id="ARBA00000751"/>
    </source>
</evidence>
<evidence type="ECO:0000313" key="4">
    <source>
        <dbReference type="EMBL" id="MCX2980573.1"/>
    </source>
</evidence>
<dbReference type="Gene3D" id="1.10.357.40">
    <property type="entry name" value="YbiA-like"/>
    <property type="match status" value="1"/>
</dbReference>
<comment type="catalytic activity">
    <reaction evidence="2">
        <text>2,5-diamino-6-hydroxy-4-(5-phosphoribosylamino)-pyrimidine + H2O = 2,5,6-triamino-4-hydroxypyrimidine + D-ribose 5-phosphate</text>
        <dbReference type="Rhea" id="RHEA:23436"/>
        <dbReference type="ChEBI" id="CHEBI:15377"/>
        <dbReference type="ChEBI" id="CHEBI:58614"/>
        <dbReference type="ChEBI" id="CHEBI:78346"/>
        <dbReference type="ChEBI" id="CHEBI:137796"/>
    </reaction>
</comment>
<comment type="caution">
    <text evidence="4">The sequence shown here is derived from an EMBL/GenBank/DDBJ whole genome shotgun (WGS) entry which is preliminary data.</text>
</comment>
<dbReference type="SUPFAM" id="SSF143990">
    <property type="entry name" value="YbiA-like"/>
    <property type="match status" value="1"/>
</dbReference>
<dbReference type="RefSeq" id="WP_279244548.1">
    <property type="nucleotide sequence ID" value="NZ_SHNN01000001.1"/>
</dbReference>
<gene>
    <name evidence="4" type="ORF">EYC98_06755</name>
</gene>
<comment type="catalytic activity">
    <reaction evidence="1">
        <text>5-amino-6-(5-phospho-D-ribosylamino)uracil + H2O = 5,6-diaminouracil + D-ribose 5-phosphate</text>
        <dbReference type="Rhea" id="RHEA:55020"/>
        <dbReference type="ChEBI" id="CHEBI:15377"/>
        <dbReference type="ChEBI" id="CHEBI:46252"/>
        <dbReference type="ChEBI" id="CHEBI:58453"/>
        <dbReference type="ChEBI" id="CHEBI:78346"/>
    </reaction>
</comment>
<feature type="domain" description="NADAR" evidence="3">
    <location>
        <begin position="27"/>
        <end position="150"/>
    </location>
</feature>